<dbReference type="OrthoDB" id="9816357at2"/>
<dbReference type="PROSITE" id="PS50983">
    <property type="entry name" value="FE_B12_PBP"/>
    <property type="match status" value="1"/>
</dbReference>
<protein>
    <submittedName>
        <fullName evidence="5">Iron complex transport system substrate-binding protein</fullName>
    </submittedName>
</protein>
<dbReference type="Proteomes" id="UP000184251">
    <property type="component" value="Unassembled WGS sequence"/>
</dbReference>
<evidence type="ECO:0000256" key="1">
    <source>
        <dbReference type="ARBA" id="ARBA00008814"/>
    </source>
</evidence>
<dbReference type="InterPro" id="IPR002491">
    <property type="entry name" value="ABC_transptr_periplasmic_BD"/>
</dbReference>
<evidence type="ECO:0000256" key="2">
    <source>
        <dbReference type="ARBA" id="ARBA00022729"/>
    </source>
</evidence>
<proteinExistence type="inferred from homology"/>
<evidence type="ECO:0000313" key="5">
    <source>
        <dbReference type="EMBL" id="SHE91662.1"/>
    </source>
</evidence>
<feature type="domain" description="Fe/B12 periplasmic-binding" evidence="4">
    <location>
        <begin position="60"/>
        <end position="308"/>
    </location>
</feature>
<dbReference type="InterPro" id="IPR050902">
    <property type="entry name" value="ABC_Transporter_SBP"/>
</dbReference>
<reference evidence="5 6" key="1">
    <citation type="submission" date="2016-11" db="EMBL/GenBank/DDBJ databases">
        <authorList>
            <person name="Jaros S."/>
            <person name="Januszkiewicz K."/>
            <person name="Wedrychowicz H."/>
        </authorList>
    </citation>
    <scope>NUCLEOTIDE SEQUENCE [LARGE SCALE GENOMIC DNA]</scope>
    <source>
        <strain evidence="5 6">DSM 14828</strain>
    </source>
</reference>
<dbReference type="PROSITE" id="PS51257">
    <property type="entry name" value="PROKAR_LIPOPROTEIN"/>
    <property type="match status" value="1"/>
</dbReference>
<dbReference type="Pfam" id="PF01497">
    <property type="entry name" value="Peripla_BP_2"/>
    <property type="match status" value="1"/>
</dbReference>
<dbReference type="STRING" id="1120975.SAMN02746064_01487"/>
<evidence type="ECO:0000313" key="6">
    <source>
        <dbReference type="Proteomes" id="UP000184251"/>
    </source>
</evidence>
<feature type="signal peptide" evidence="3">
    <location>
        <begin position="1"/>
        <end position="21"/>
    </location>
</feature>
<feature type="chain" id="PRO_5012928659" evidence="3">
    <location>
        <begin position="22"/>
        <end position="310"/>
    </location>
</feature>
<keyword evidence="2 3" id="KW-0732">Signal</keyword>
<gene>
    <name evidence="5" type="ORF">SAMN02746064_01487</name>
</gene>
<dbReference type="InterPro" id="IPR054828">
    <property type="entry name" value="Vit_B12_bind_prot"/>
</dbReference>
<dbReference type="PANTHER" id="PTHR30535">
    <property type="entry name" value="VITAMIN B12-BINDING PROTEIN"/>
    <property type="match status" value="1"/>
</dbReference>
<dbReference type="NCBIfam" id="NF038402">
    <property type="entry name" value="TroA_like"/>
    <property type="match status" value="1"/>
</dbReference>
<dbReference type="PANTHER" id="PTHR30535:SF34">
    <property type="entry name" value="MOLYBDATE-BINDING PROTEIN MOLA"/>
    <property type="match status" value="1"/>
</dbReference>
<evidence type="ECO:0000259" key="4">
    <source>
        <dbReference type="PROSITE" id="PS50983"/>
    </source>
</evidence>
<dbReference type="SUPFAM" id="SSF53807">
    <property type="entry name" value="Helical backbone' metal receptor"/>
    <property type="match status" value="1"/>
</dbReference>
<dbReference type="CDD" id="cd01143">
    <property type="entry name" value="YvrC"/>
    <property type="match status" value="1"/>
</dbReference>
<sequence length="310" mass="33348">MRKLNKSLVLFLAFAMLVSFAACSNSEGGDQTGGSSDSIYPLTITDDLGNEVVIESEPEKIVSVAPSSTEIIFALGLGEKLVGRSEFCNYPEEAAEVEVVGGFSGPNTELILELEPDVLFAAGSVPEEEKILLEGAGIKVIVYNPEDIDGVLKNIELTGKVLNVSETASDIVESLQAKRQEIVSMVSGEEAKRVFIDLGSFISAGSGSFIDSILSELGAENVAAKGEGQWPTLTLEQVVDADPQVYISLYPTIEELNETPGLSEVSAFQNDQVVVIPWGIEEHDFVQRPGPRVIQGLELYAEIIYPSLFE</sequence>
<dbReference type="EMBL" id="FQTU01000009">
    <property type="protein sequence ID" value="SHE91662.1"/>
    <property type="molecule type" value="Genomic_DNA"/>
</dbReference>
<keyword evidence="6" id="KW-1185">Reference proteome</keyword>
<organism evidence="5 6">
    <name type="scientific">Alkalibacter saccharofermentans DSM 14828</name>
    <dbReference type="NCBI Taxonomy" id="1120975"/>
    <lineage>
        <taxon>Bacteria</taxon>
        <taxon>Bacillati</taxon>
        <taxon>Bacillota</taxon>
        <taxon>Clostridia</taxon>
        <taxon>Eubacteriales</taxon>
        <taxon>Eubacteriaceae</taxon>
        <taxon>Alkalibacter</taxon>
    </lineage>
</organism>
<dbReference type="AlphaFoldDB" id="A0A1M4XER0"/>
<evidence type="ECO:0000256" key="3">
    <source>
        <dbReference type="SAM" id="SignalP"/>
    </source>
</evidence>
<dbReference type="RefSeq" id="WP_073270672.1">
    <property type="nucleotide sequence ID" value="NZ_FQTU01000009.1"/>
</dbReference>
<accession>A0A1M4XER0</accession>
<dbReference type="GO" id="GO:0071281">
    <property type="term" value="P:cellular response to iron ion"/>
    <property type="evidence" value="ECO:0007669"/>
    <property type="project" value="TreeGrafter"/>
</dbReference>
<comment type="similarity">
    <text evidence="1">Belongs to the bacterial solute-binding protein 8 family.</text>
</comment>
<dbReference type="Gene3D" id="3.40.50.1980">
    <property type="entry name" value="Nitrogenase molybdenum iron protein domain"/>
    <property type="match status" value="2"/>
</dbReference>
<name>A0A1M4XER0_9FIRM</name>